<evidence type="ECO:0000256" key="2">
    <source>
        <dbReference type="ARBA" id="ARBA00023043"/>
    </source>
</evidence>
<keyword evidence="1" id="KW-0677">Repeat</keyword>
<dbReference type="InterPro" id="IPR036770">
    <property type="entry name" value="Ankyrin_rpt-contain_sf"/>
</dbReference>
<keyword evidence="2 3" id="KW-0040">ANK repeat</keyword>
<dbReference type="Pfam" id="PF00023">
    <property type="entry name" value="Ank"/>
    <property type="match status" value="1"/>
</dbReference>
<keyword evidence="6" id="KW-1185">Reference proteome</keyword>
<dbReference type="Gene3D" id="1.25.40.20">
    <property type="entry name" value="Ankyrin repeat-containing domain"/>
    <property type="match status" value="1"/>
</dbReference>
<dbReference type="AlphaFoldDB" id="A0AAU9KJJ6"/>
<name>A0AAU9KJJ6_9STRA</name>
<feature type="repeat" description="ANK" evidence="3">
    <location>
        <begin position="529"/>
        <end position="561"/>
    </location>
</feature>
<dbReference type="PROSITE" id="PS50088">
    <property type="entry name" value="ANK_REPEAT"/>
    <property type="match status" value="4"/>
</dbReference>
<dbReference type="PANTHER" id="PTHR24180">
    <property type="entry name" value="CYCLIN-DEPENDENT KINASE INHIBITOR 2C-RELATED"/>
    <property type="match status" value="1"/>
</dbReference>
<evidence type="ECO:0000313" key="5">
    <source>
        <dbReference type="EMBL" id="CAH0520553.1"/>
    </source>
</evidence>
<evidence type="ECO:0000313" key="6">
    <source>
        <dbReference type="Proteomes" id="UP001158986"/>
    </source>
</evidence>
<feature type="repeat" description="ANK" evidence="3">
    <location>
        <begin position="463"/>
        <end position="495"/>
    </location>
</feature>
<dbReference type="PANTHER" id="PTHR24180:SF45">
    <property type="entry name" value="POLY [ADP-RIBOSE] POLYMERASE TANKYRASE"/>
    <property type="match status" value="1"/>
</dbReference>
<dbReference type="Proteomes" id="UP001160483">
    <property type="component" value="Unassembled WGS sequence"/>
</dbReference>
<dbReference type="Gene3D" id="3.30.1520.10">
    <property type="entry name" value="Phox-like domain"/>
    <property type="match status" value="1"/>
</dbReference>
<dbReference type="EMBL" id="CAKLCB010000367">
    <property type="protein sequence ID" value="CAH0520553.1"/>
    <property type="molecule type" value="Genomic_DNA"/>
</dbReference>
<reference evidence="4 6" key="1">
    <citation type="submission" date="2021-11" db="EMBL/GenBank/DDBJ databases">
        <authorList>
            <person name="Islam A."/>
            <person name="Islam S."/>
            <person name="Flora M.S."/>
            <person name="Rahman M."/>
            <person name="Ziaur R.M."/>
            <person name="Epstein J.H."/>
            <person name="Hassan M."/>
            <person name="Klassen M."/>
            <person name="Woodard K."/>
            <person name="Webb A."/>
            <person name="Webby R.J."/>
            <person name="El Zowalaty M.E."/>
        </authorList>
    </citation>
    <scope>NUCLEOTIDE SEQUENCE</scope>
    <source>
        <strain evidence="5">Pbs1</strain>
        <strain evidence="4">Pbs3</strain>
    </source>
</reference>
<dbReference type="Pfam" id="PF12796">
    <property type="entry name" value="Ank_2"/>
    <property type="match status" value="1"/>
</dbReference>
<dbReference type="SUPFAM" id="SSF48403">
    <property type="entry name" value="Ankyrin repeat"/>
    <property type="match status" value="1"/>
</dbReference>
<dbReference type="GO" id="GO:0035091">
    <property type="term" value="F:phosphatidylinositol binding"/>
    <property type="evidence" value="ECO:0007669"/>
    <property type="project" value="InterPro"/>
</dbReference>
<dbReference type="SMART" id="SM00248">
    <property type="entry name" value="ANK"/>
    <property type="match status" value="6"/>
</dbReference>
<feature type="repeat" description="ANK" evidence="3">
    <location>
        <begin position="496"/>
        <end position="528"/>
    </location>
</feature>
<sequence>MSWLQTHKVSIPFHQTRDGKYVFAIQLQKRSRQDIMSACSRQVLQGKNRQNYGNKNGVDSASGGQITAMRSYSQFRKLWKVLTFATKKHSAALLSYSNSTGPTRVEHPLICHCQNWGCAFRSFHCCLKSYSFPSKFLIKSRTTSALETRRQGLELFVMTVQDLFNAFPRTLLQSTDALKSCKVLMALGIFFGFSEKNHANLALLTRLQLSPAQTNFGKRQCIRSDSAVSAITCNSNSRSGVDSCIALNINDDKDSCSKIKTSSAEEESMDAGVAYYLRDMELHFTNHKNIDSELIQREFQGFSVLPNDMCSNDNISSIHHTSTKYLTSPHRGSISMESSSHWIRCSRSSDARLHTTFLVRNPAVATRSCAATFNTKASRTLLPGLPHLLRTSEKTSTRSFLEVFKDHLMMDPRALGSSAQPIGDWNEDRQWELALYVASQIGHVYAVESILYRGPDPNAVMEDGLSSLQVACRGGHRSIVAMLLTNGADTNITDSNGVSPLLSAVQLGDHEIVGMLVEHGANVNLCNANSVSPVHVAVAYQTLPILRLLLKHDAFVNTKNNFDGKTPLHQAAQSGSLPMCKLLLNHGASIHYQTARGLNVVDVAKSHGHENIARYCLNFESNQKVMQHERFLMTNNTASASTLECSHEVRIVSEDGCAYAIL</sequence>
<evidence type="ECO:0000313" key="7">
    <source>
        <dbReference type="Proteomes" id="UP001160483"/>
    </source>
</evidence>
<dbReference type="EMBL" id="CAKKTJ010000090">
    <property type="protein sequence ID" value="CAH0474004.1"/>
    <property type="molecule type" value="Genomic_DNA"/>
</dbReference>
<dbReference type="InterPro" id="IPR051637">
    <property type="entry name" value="Ank_repeat_dom-contain_49"/>
</dbReference>
<dbReference type="Proteomes" id="UP001158986">
    <property type="component" value="Unassembled WGS sequence"/>
</dbReference>
<accession>A0AAU9KJJ6</accession>
<evidence type="ECO:0000256" key="1">
    <source>
        <dbReference type="ARBA" id="ARBA00022737"/>
    </source>
</evidence>
<protein>
    <submittedName>
        <fullName evidence="4">Uncharacterized protein</fullName>
    </submittedName>
</protein>
<dbReference type="InterPro" id="IPR002110">
    <property type="entry name" value="Ankyrin_rpt"/>
</dbReference>
<comment type="caution">
    <text evidence="4">The sequence shown here is derived from an EMBL/GenBank/DDBJ whole genome shotgun (WGS) entry which is preliminary data.</text>
</comment>
<organism evidence="4 7">
    <name type="scientific">Peronospora belbahrii</name>
    <dbReference type="NCBI Taxonomy" id="622444"/>
    <lineage>
        <taxon>Eukaryota</taxon>
        <taxon>Sar</taxon>
        <taxon>Stramenopiles</taxon>
        <taxon>Oomycota</taxon>
        <taxon>Peronosporomycetes</taxon>
        <taxon>Peronosporales</taxon>
        <taxon>Peronosporaceae</taxon>
        <taxon>Peronospora</taxon>
    </lineage>
</organism>
<dbReference type="PROSITE" id="PS50297">
    <property type="entry name" value="ANK_REP_REGION"/>
    <property type="match status" value="4"/>
</dbReference>
<dbReference type="InterPro" id="IPR036871">
    <property type="entry name" value="PX_dom_sf"/>
</dbReference>
<evidence type="ECO:0000313" key="4">
    <source>
        <dbReference type="EMBL" id="CAH0474004.1"/>
    </source>
</evidence>
<dbReference type="CDD" id="cd06093">
    <property type="entry name" value="PX_domain"/>
    <property type="match status" value="1"/>
</dbReference>
<gene>
    <name evidence="5" type="ORF">PBS001_LOCUS7029</name>
    <name evidence="4" type="ORF">PBS003_LOCUS873</name>
</gene>
<proteinExistence type="predicted"/>
<evidence type="ECO:0000256" key="3">
    <source>
        <dbReference type="PROSITE-ProRule" id="PRU00023"/>
    </source>
</evidence>
<feature type="repeat" description="ANK" evidence="3">
    <location>
        <begin position="563"/>
        <end position="595"/>
    </location>
</feature>